<dbReference type="OrthoDB" id="9763944at2"/>
<dbReference type="EMBL" id="FOJI01000015">
    <property type="protein sequence ID" value="SEW39746.1"/>
    <property type="molecule type" value="Genomic_DNA"/>
</dbReference>
<dbReference type="AlphaFoldDB" id="A0A1I0RGF3"/>
<evidence type="ECO:0008006" key="3">
    <source>
        <dbReference type="Google" id="ProtNLM"/>
    </source>
</evidence>
<name>A0A1I0RGF3_9FIRM</name>
<dbReference type="STRING" id="99656.SAMN05421659_11546"/>
<dbReference type="RefSeq" id="WP_092456166.1">
    <property type="nucleotide sequence ID" value="NZ_FOJI01000015.1"/>
</dbReference>
<protein>
    <recommendedName>
        <fullName evidence="3">DUF4914 domain-containing protein</fullName>
    </recommendedName>
</protein>
<evidence type="ECO:0000313" key="2">
    <source>
        <dbReference type="Proteomes" id="UP000199701"/>
    </source>
</evidence>
<dbReference type="Pfam" id="PF16260">
    <property type="entry name" value="DUF4914"/>
    <property type="match status" value="1"/>
</dbReference>
<dbReference type="InterPro" id="IPR032583">
    <property type="entry name" value="DUF4914"/>
</dbReference>
<dbReference type="Proteomes" id="UP000199701">
    <property type="component" value="Unassembled WGS sequence"/>
</dbReference>
<accession>A0A1I0RGF3</accession>
<organism evidence="1 2">
    <name type="scientific">[Clostridium] fimetarium</name>
    <dbReference type="NCBI Taxonomy" id="99656"/>
    <lineage>
        <taxon>Bacteria</taxon>
        <taxon>Bacillati</taxon>
        <taxon>Bacillota</taxon>
        <taxon>Clostridia</taxon>
        <taxon>Lachnospirales</taxon>
        <taxon>Lachnospiraceae</taxon>
    </lineage>
</organism>
<evidence type="ECO:0000313" key="1">
    <source>
        <dbReference type="EMBL" id="SEW39746.1"/>
    </source>
</evidence>
<reference evidence="1 2" key="1">
    <citation type="submission" date="2016-10" db="EMBL/GenBank/DDBJ databases">
        <authorList>
            <person name="de Groot N.N."/>
        </authorList>
    </citation>
    <scope>NUCLEOTIDE SEQUENCE [LARGE SCALE GENOMIC DNA]</scope>
    <source>
        <strain evidence="1 2">DSM 9179</strain>
    </source>
</reference>
<dbReference type="SUPFAM" id="SSF53795">
    <property type="entry name" value="PEP carboxykinase-like"/>
    <property type="match status" value="1"/>
</dbReference>
<keyword evidence="2" id="KW-1185">Reference proteome</keyword>
<proteinExistence type="predicted"/>
<sequence>MNEYLSKIKLDDDVMDILTSSKKLIFPKTREELLALSFGSDDKDEYNVEYEIPGVGNRVEATVTRCKNGVVINYPDDYMRRRDPDSLIVADDQPTDKPKFNDTYGYEFDGLRKETFAWLKKQELIVLPFLSGGEKYGYPSILIAPANAGHFALALADLQGRLNIDDIKAPFEPVAIVYLAPPFRHTHFEGKQICVHNRLEKVHEVFSYNLYPGPSAKKGVYSVLLNIGEREDWTTCHASAVKVITPYDNEIVIMHEGASGGGKSEMLEKVHREADDRVLLGKNTVTGEKNYLRISETCELRPVTDDMALCHPKMQNESNKLVVGDAETGWFLRVDSITAYGENPSYERLFMQPSQPLVFINLQGTPNSTCIPWEHTLDSNGKPCPNPRVIFPRNMVPDIVDGTVEVDVRSFGVRCPACTKSDPTYGILGMMHVLPPALAWIWRLVAPRGFKNPSIVDNSGNALKSEGVGSYWPFATGKMVKQANLLLEQICSSTSTRYIIIPNQHIGAYDVGFMPEWISREYIARRGGAKFKQEHLVEARCTLLGYCLDSIKVDGQYIRKAFLQPEKQGEIGIEAYDIGAKILTDFFKEELVKFITPDLEPLGKQIIDCFLNDASLQDYMELIPMRY</sequence>
<gene>
    <name evidence="1" type="ORF">SAMN05421659_11546</name>
</gene>